<keyword evidence="7" id="KW-0573">Peptidoglycan synthesis</keyword>
<comment type="catalytic activity">
    <reaction evidence="15">
        <text>phosphoenolpyruvate + UDP-N-acetyl-alpha-D-glucosamine = UDP-N-acetyl-3-O-(1-carboxyvinyl)-alpha-D-glucosamine + phosphate</text>
        <dbReference type="Rhea" id="RHEA:18681"/>
        <dbReference type="ChEBI" id="CHEBI:43474"/>
        <dbReference type="ChEBI" id="CHEBI:57705"/>
        <dbReference type="ChEBI" id="CHEBI:58702"/>
        <dbReference type="ChEBI" id="CHEBI:68483"/>
        <dbReference type="EC" id="2.5.1.7"/>
    </reaction>
</comment>
<evidence type="ECO:0000256" key="2">
    <source>
        <dbReference type="ARBA" id="ARBA00004752"/>
    </source>
</evidence>
<dbReference type="AlphaFoldDB" id="A0A0F9HF26"/>
<evidence type="ECO:0000256" key="12">
    <source>
        <dbReference type="ARBA" id="ARBA00039754"/>
    </source>
</evidence>
<dbReference type="EMBL" id="LAZR01015243">
    <property type="protein sequence ID" value="KKM14026.1"/>
    <property type="molecule type" value="Genomic_DNA"/>
</dbReference>
<dbReference type="InterPro" id="IPR001986">
    <property type="entry name" value="Enolpyruvate_Tfrase_dom"/>
</dbReference>
<keyword evidence="5" id="KW-0808">Transferase</keyword>
<dbReference type="GO" id="GO:0051301">
    <property type="term" value="P:cell division"/>
    <property type="evidence" value="ECO:0007669"/>
    <property type="project" value="UniProtKB-KW"/>
</dbReference>
<evidence type="ECO:0000256" key="10">
    <source>
        <dbReference type="ARBA" id="ARBA00038367"/>
    </source>
</evidence>
<dbReference type="GO" id="GO:0008760">
    <property type="term" value="F:UDP-N-acetylglucosamine 1-carboxyvinyltransferase activity"/>
    <property type="evidence" value="ECO:0007669"/>
    <property type="project" value="UniProtKB-EC"/>
</dbReference>
<evidence type="ECO:0000256" key="8">
    <source>
        <dbReference type="ARBA" id="ARBA00023306"/>
    </source>
</evidence>
<dbReference type="InterPro" id="IPR036968">
    <property type="entry name" value="Enolpyruvate_Tfrase_sf"/>
</dbReference>
<evidence type="ECO:0000256" key="7">
    <source>
        <dbReference type="ARBA" id="ARBA00022984"/>
    </source>
</evidence>
<reference evidence="17" key="1">
    <citation type="journal article" date="2015" name="Nature">
        <title>Complex archaea that bridge the gap between prokaryotes and eukaryotes.</title>
        <authorList>
            <person name="Spang A."/>
            <person name="Saw J.H."/>
            <person name="Jorgensen S.L."/>
            <person name="Zaremba-Niedzwiedzka K."/>
            <person name="Martijn J."/>
            <person name="Lind A.E."/>
            <person name="van Eijk R."/>
            <person name="Schleper C."/>
            <person name="Guy L."/>
            <person name="Ettema T.J."/>
        </authorList>
    </citation>
    <scope>NUCLEOTIDE SEQUENCE</scope>
</reference>
<dbReference type="SUPFAM" id="SSF55205">
    <property type="entry name" value="EPT/RTPC-like"/>
    <property type="match status" value="1"/>
</dbReference>
<comment type="similarity">
    <text evidence="10">Belongs to the EPSP synthase family. MurA subfamily.</text>
</comment>
<dbReference type="GO" id="GO:0008360">
    <property type="term" value="P:regulation of cell shape"/>
    <property type="evidence" value="ECO:0007669"/>
    <property type="project" value="UniProtKB-KW"/>
</dbReference>
<evidence type="ECO:0000256" key="11">
    <source>
        <dbReference type="ARBA" id="ARBA00039108"/>
    </source>
</evidence>
<dbReference type="GO" id="GO:0019277">
    <property type="term" value="P:UDP-N-acetylgalactosamine biosynthetic process"/>
    <property type="evidence" value="ECO:0007669"/>
    <property type="project" value="InterPro"/>
</dbReference>
<comment type="caution">
    <text evidence="17">The sequence shown here is derived from an EMBL/GenBank/DDBJ whole genome shotgun (WGS) entry which is preliminary data.</text>
</comment>
<feature type="domain" description="Enolpyruvate transferase" evidence="16">
    <location>
        <begin position="12"/>
        <end position="338"/>
    </location>
</feature>
<feature type="non-terminal residue" evidence="17">
    <location>
        <position position="1"/>
    </location>
</feature>
<evidence type="ECO:0000256" key="6">
    <source>
        <dbReference type="ARBA" id="ARBA00022960"/>
    </source>
</evidence>
<evidence type="ECO:0000256" key="15">
    <source>
        <dbReference type="ARBA" id="ARBA00047527"/>
    </source>
</evidence>
<dbReference type="Pfam" id="PF00275">
    <property type="entry name" value="EPSP_synthase"/>
    <property type="match status" value="1"/>
</dbReference>
<keyword evidence="3" id="KW-0963">Cytoplasm</keyword>
<dbReference type="PANTHER" id="PTHR43783:SF1">
    <property type="entry name" value="UDP-N-ACETYLGLUCOSAMINE 1-CARBOXYVINYLTRANSFERASE"/>
    <property type="match status" value="1"/>
</dbReference>
<evidence type="ECO:0000256" key="9">
    <source>
        <dbReference type="ARBA" id="ARBA00023316"/>
    </source>
</evidence>
<gene>
    <name evidence="17" type="ORF">LCGC14_1710270</name>
</gene>
<dbReference type="InterPro" id="IPR050068">
    <property type="entry name" value="MurA_subfamily"/>
</dbReference>
<dbReference type="Gene3D" id="3.65.10.10">
    <property type="entry name" value="Enolpyruvate transferase domain"/>
    <property type="match status" value="2"/>
</dbReference>
<evidence type="ECO:0000313" key="17">
    <source>
        <dbReference type="EMBL" id="KKM14026.1"/>
    </source>
</evidence>
<keyword evidence="6" id="KW-0133">Cell shape</keyword>
<dbReference type="EC" id="2.5.1.7" evidence="11"/>
<evidence type="ECO:0000256" key="1">
    <source>
        <dbReference type="ARBA" id="ARBA00004496"/>
    </source>
</evidence>
<comment type="pathway">
    <text evidence="2">Cell wall biogenesis; peptidoglycan biosynthesis.</text>
</comment>
<dbReference type="GO" id="GO:0009252">
    <property type="term" value="P:peptidoglycan biosynthetic process"/>
    <property type="evidence" value="ECO:0007669"/>
    <property type="project" value="UniProtKB-KW"/>
</dbReference>
<name>A0A0F9HF26_9ZZZZ</name>
<evidence type="ECO:0000256" key="4">
    <source>
        <dbReference type="ARBA" id="ARBA00022618"/>
    </source>
</evidence>
<evidence type="ECO:0000256" key="3">
    <source>
        <dbReference type="ARBA" id="ARBA00022490"/>
    </source>
</evidence>
<evidence type="ECO:0000256" key="13">
    <source>
        <dbReference type="ARBA" id="ARBA00042443"/>
    </source>
</evidence>
<evidence type="ECO:0000259" key="16">
    <source>
        <dbReference type="Pfam" id="PF00275"/>
    </source>
</evidence>
<evidence type="ECO:0000256" key="14">
    <source>
        <dbReference type="ARBA" id="ARBA00042842"/>
    </source>
</evidence>
<dbReference type="InterPro" id="IPR005750">
    <property type="entry name" value="UDP_GlcNAc_COvinyl_MurA"/>
</dbReference>
<dbReference type="NCBIfam" id="NF006873">
    <property type="entry name" value="PRK09369.1"/>
    <property type="match status" value="1"/>
</dbReference>
<dbReference type="CDD" id="cd01555">
    <property type="entry name" value="UdpNAET"/>
    <property type="match status" value="1"/>
</dbReference>
<accession>A0A0F9HF26</accession>
<dbReference type="InterPro" id="IPR013792">
    <property type="entry name" value="RNA3'P_cycl/enolpyr_Trfase_a/b"/>
</dbReference>
<proteinExistence type="inferred from homology"/>
<dbReference type="PANTHER" id="PTHR43783">
    <property type="entry name" value="UDP-N-ACETYLGLUCOSAMINE 1-CARBOXYVINYLTRANSFERASE"/>
    <property type="match status" value="1"/>
</dbReference>
<dbReference type="NCBIfam" id="TIGR01072">
    <property type="entry name" value="murA"/>
    <property type="match status" value="1"/>
</dbReference>
<keyword evidence="8" id="KW-0131">Cell cycle</keyword>
<organism evidence="17">
    <name type="scientific">marine sediment metagenome</name>
    <dbReference type="NCBI Taxonomy" id="412755"/>
    <lineage>
        <taxon>unclassified sequences</taxon>
        <taxon>metagenomes</taxon>
        <taxon>ecological metagenomes</taxon>
    </lineage>
</organism>
<sequence>HGLRINTAKLTSSSPPTELVGNLRASFLVMGALLARLGSAGCSPPGGDVIGQRPIDVHLAGFEAMGSRVDREGEKYVVETDGLRGARVFADYPSVLGTQNLMLAAATAAGTTTIVNAASEPEVQSLAAMLNSMGARISGAGSHTVTIAGVEELHGTTYRIIPDRLEAGTFAIAAAITGGRVEIRGVHLGHLFSLIAKMREAGVVVEEDGDTLRVWRDGELRAVTIQALPYPGLATDLQAPMAVLLTQARGVSYVHERVFDNRLLYVSELRKMGAEVVTTGTTTAIISGPTPLLGSSVRALDVRAGAALILAGLAASGRTEVADVYHVDRGYERIASKLRSLGAAIERV</sequence>
<evidence type="ECO:0000256" key="5">
    <source>
        <dbReference type="ARBA" id="ARBA00022679"/>
    </source>
</evidence>
<dbReference type="GO" id="GO:0005737">
    <property type="term" value="C:cytoplasm"/>
    <property type="evidence" value="ECO:0007669"/>
    <property type="project" value="UniProtKB-SubCell"/>
</dbReference>
<dbReference type="GO" id="GO:0071555">
    <property type="term" value="P:cell wall organization"/>
    <property type="evidence" value="ECO:0007669"/>
    <property type="project" value="UniProtKB-KW"/>
</dbReference>
<comment type="subcellular location">
    <subcellularLocation>
        <location evidence="1">Cytoplasm</location>
    </subcellularLocation>
</comment>
<keyword evidence="4" id="KW-0132">Cell division</keyword>
<keyword evidence="9" id="KW-0961">Cell wall biogenesis/degradation</keyword>
<protein>
    <recommendedName>
        <fullName evidence="12">UDP-N-acetylglucosamine 1-carboxyvinyltransferase</fullName>
        <ecNumber evidence="11">2.5.1.7</ecNumber>
    </recommendedName>
    <alternativeName>
        <fullName evidence="13">Enoylpyruvate transferase</fullName>
    </alternativeName>
    <alternativeName>
        <fullName evidence="14">UDP-N-acetylglucosamine enolpyruvyl transferase</fullName>
    </alternativeName>
</protein>